<dbReference type="AlphaFoldDB" id="A0AAU9ASV6"/>
<evidence type="ECO:0000256" key="1">
    <source>
        <dbReference type="SAM" id="MobiDB-lite"/>
    </source>
</evidence>
<accession>A0AAU9ASV6</accession>
<evidence type="ECO:0000313" key="3">
    <source>
        <dbReference type="Proteomes" id="UP000218824"/>
    </source>
</evidence>
<dbReference type="RefSeq" id="WP_145960042.1">
    <property type="nucleotide sequence ID" value="NZ_AP014940.1"/>
</dbReference>
<organism evidence="2 3">
    <name type="scientific">Lysobacter enzymogenes</name>
    <dbReference type="NCBI Taxonomy" id="69"/>
    <lineage>
        <taxon>Bacteria</taxon>
        <taxon>Pseudomonadati</taxon>
        <taxon>Pseudomonadota</taxon>
        <taxon>Gammaproteobacteria</taxon>
        <taxon>Lysobacterales</taxon>
        <taxon>Lysobacteraceae</taxon>
        <taxon>Lysobacter</taxon>
    </lineage>
</organism>
<feature type="region of interest" description="Disordered" evidence="1">
    <location>
        <begin position="37"/>
        <end position="83"/>
    </location>
</feature>
<proteinExistence type="predicted"/>
<sequence>MILSVLIITAPPMAGMFFNGVMSSYYGTNNFPGAAGAGGGGGANAAANTYRPGSPGYQPPPQAPTANQSGGRQDVGGSRRTLE</sequence>
<dbReference type="KEGG" id="lem:LEN_2220"/>
<name>A0AAU9ASV6_LYSEN</name>
<protein>
    <submittedName>
        <fullName evidence="2">Uncharacterized protein</fullName>
    </submittedName>
</protein>
<evidence type="ECO:0000313" key="2">
    <source>
        <dbReference type="EMBL" id="BAV97707.1"/>
    </source>
</evidence>
<gene>
    <name evidence="2" type="ORF">LEN_2220</name>
</gene>
<reference evidence="2 3" key="1">
    <citation type="journal article" date="2017" name="DNA Res.">
        <title>Complete genome sequence and expression profile of the commercial lytic enzyme producer Lysobacter enzymogenes M497-1.</title>
        <authorList>
            <person name="Takami H."/>
            <person name="Toyoda A."/>
            <person name="Uchiyama I."/>
            <person name="Itoh T."/>
            <person name="Takaki Y."/>
            <person name="Arai W."/>
            <person name="Nishi S."/>
            <person name="Kawai M."/>
            <person name="Shinya K."/>
            <person name="Ikeda H."/>
        </authorList>
    </citation>
    <scope>NUCLEOTIDE SEQUENCE [LARGE SCALE GENOMIC DNA]</scope>
    <source>
        <strain evidence="2 3">M497-1</strain>
    </source>
</reference>
<dbReference type="EMBL" id="AP014940">
    <property type="protein sequence ID" value="BAV97707.1"/>
    <property type="molecule type" value="Genomic_DNA"/>
</dbReference>
<dbReference type="Proteomes" id="UP000218824">
    <property type="component" value="Chromosome"/>
</dbReference>
<dbReference type="GeneID" id="83066704"/>